<dbReference type="GeneID" id="40233363"/>
<dbReference type="EMBL" id="JF937094">
    <property type="protein sequence ID" value="AEK08752.1"/>
    <property type="molecule type" value="Genomic_DNA"/>
</dbReference>
<sequence length="55" mass="5924">MILTLPPTGVGVKCGPRVGVPFLLVFNLPAGVGGCQPPDFHRYRRDLPPTALLLR</sequence>
<gene>
    <name evidence="1" type="primary">105</name>
    <name evidence="1" type="ORF">HAMMER_105</name>
</gene>
<keyword evidence="2" id="KW-1185">Reference proteome</keyword>
<evidence type="ECO:0000313" key="2">
    <source>
        <dbReference type="Proteomes" id="UP000008412"/>
    </source>
</evidence>
<reference evidence="1 2" key="1">
    <citation type="journal article" date="2012" name="J. Virol.">
        <title>Complete Genome Sequences of 138 Mycobacteriophages.</title>
        <authorList>
            <consortium name="the Science Education Alliance Phage Hunters Advancing Genomics and Evolutionary Science Program"/>
            <consortium name="the KwaZulu-Natal Research Institute for Tuberculosis and HIV Mycobacterial Genetics Course Students"/>
            <consortium name="the Phage Hunters Integrating Research and Education Program"/>
            <person name="Hatfull G.F."/>
        </authorList>
    </citation>
    <scope>NUCLEOTIDE SEQUENCE [LARGE SCALE GENOMIC DNA]</scope>
    <source>
        <strain evidence="1 2">Hammer</strain>
    </source>
</reference>
<accession>G1D1V1</accession>
<organism evidence="1 2">
    <name type="scientific">Mycobacterium phage Hammer</name>
    <dbReference type="NCBI Taxonomy" id="2922204"/>
    <lineage>
        <taxon>Viruses</taxon>
        <taxon>Duplodnaviria</taxon>
        <taxon>Heunggongvirae</taxon>
        <taxon>Uroviricota</taxon>
        <taxon>Caudoviricetes</taxon>
        <taxon>Gladiatorvirus</taxon>
        <taxon>Gladiatorvirus hammer</taxon>
    </lineage>
</organism>
<dbReference type="Proteomes" id="UP000008412">
    <property type="component" value="Segment"/>
</dbReference>
<proteinExistence type="predicted"/>
<protein>
    <submittedName>
        <fullName evidence="1">Uncharacterized protein</fullName>
    </submittedName>
</protein>
<name>G1D1V1_9CAUD</name>
<dbReference type="RefSeq" id="YP_009636620.1">
    <property type="nucleotide sequence ID" value="NC_042318.1"/>
</dbReference>
<evidence type="ECO:0000313" key="1">
    <source>
        <dbReference type="EMBL" id="AEK08752.1"/>
    </source>
</evidence>